<keyword evidence="6" id="KW-0449">Lipoprotein</keyword>
<dbReference type="InterPro" id="IPR050305">
    <property type="entry name" value="Small_GTPase_Rab"/>
</dbReference>
<dbReference type="GO" id="GO:0003924">
    <property type="term" value="F:GTPase activity"/>
    <property type="evidence" value="ECO:0007669"/>
    <property type="project" value="InterPro"/>
</dbReference>
<dbReference type="InterPro" id="IPR001806">
    <property type="entry name" value="Small_GTPase"/>
</dbReference>
<dbReference type="AlphaFoldDB" id="A0A1R2CG44"/>
<evidence type="ECO:0000256" key="5">
    <source>
        <dbReference type="ARBA" id="ARBA00023136"/>
    </source>
</evidence>
<dbReference type="PRINTS" id="PR00449">
    <property type="entry name" value="RASTRNSFRMNG"/>
</dbReference>
<dbReference type="SMART" id="SM00174">
    <property type="entry name" value="RHO"/>
    <property type="match status" value="1"/>
</dbReference>
<comment type="subcellular location">
    <subcellularLocation>
        <location evidence="1">Endomembrane system</location>
    </subcellularLocation>
</comment>
<dbReference type="SMART" id="SM00175">
    <property type="entry name" value="RAB"/>
    <property type="match status" value="1"/>
</dbReference>
<dbReference type="PROSITE" id="PS51421">
    <property type="entry name" value="RAS"/>
    <property type="match status" value="1"/>
</dbReference>
<dbReference type="SMART" id="SM00177">
    <property type="entry name" value="ARF"/>
    <property type="match status" value="1"/>
</dbReference>
<proteinExistence type="inferred from homology"/>
<comment type="caution">
    <text evidence="7">The sequence shown here is derived from an EMBL/GenBank/DDBJ whole genome shotgun (WGS) entry which is preliminary data.</text>
</comment>
<dbReference type="SMART" id="SM00173">
    <property type="entry name" value="RAS"/>
    <property type="match status" value="1"/>
</dbReference>
<dbReference type="Proteomes" id="UP000187209">
    <property type="component" value="Unassembled WGS sequence"/>
</dbReference>
<evidence type="ECO:0000256" key="1">
    <source>
        <dbReference type="ARBA" id="ARBA00004308"/>
    </source>
</evidence>
<dbReference type="Gene3D" id="3.40.50.300">
    <property type="entry name" value="P-loop containing nucleotide triphosphate hydrolases"/>
    <property type="match status" value="1"/>
</dbReference>
<keyword evidence="4" id="KW-0342">GTP-binding</keyword>
<evidence type="ECO:0000256" key="6">
    <source>
        <dbReference type="ARBA" id="ARBA00023288"/>
    </source>
</evidence>
<protein>
    <submittedName>
        <fullName evidence="7">Uncharacterized protein</fullName>
    </submittedName>
</protein>
<organism evidence="7 8">
    <name type="scientific">Stentor coeruleus</name>
    <dbReference type="NCBI Taxonomy" id="5963"/>
    <lineage>
        <taxon>Eukaryota</taxon>
        <taxon>Sar</taxon>
        <taxon>Alveolata</taxon>
        <taxon>Ciliophora</taxon>
        <taxon>Postciliodesmatophora</taxon>
        <taxon>Heterotrichea</taxon>
        <taxon>Heterotrichida</taxon>
        <taxon>Stentoridae</taxon>
        <taxon>Stentor</taxon>
    </lineage>
</organism>
<dbReference type="InterPro" id="IPR005225">
    <property type="entry name" value="Small_GTP-bd"/>
</dbReference>
<dbReference type="FunFam" id="3.40.50.300:FF:000586">
    <property type="entry name" value="Rab family GTPase"/>
    <property type="match status" value="1"/>
</dbReference>
<keyword evidence="8" id="KW-1185">Reference proteome</keyword>
<dbReference type="PROSITE" id="PS51420">
    <property type="entry name" value="RHO"/>
    <property type="match status" value="1"/>
</dbReference>
<keyword evidence="5" id="KW-0472">Membrane</keyword>
<sequence>MASEYDYMFKLLILGDSGVGKSCFLLRFVDESFSLSHIPTIGIDYKTKIVELDNAKIKLQIWDTAGQERFKTITKTYYSGAMGIIVAYDCTRPESFDNVRSWVEIIKLHASEHIALVLIGNKSDIADSKVPEEMGENLARELGITFFPTSAKNNIRVNETVMHLAWEIYRRKLYEIIGNAANVRVGKGGKKKKSCCKN</sequence>
<dbReference type="GO" id="GO:0012505">
    <property type="term" value="C:endomembrane system"/>
    <property type="evidence" value="ECO:0007669"/>
    <property type="project" value="UniProtKB-SubCell"/>
</dbReference>
<dbReference type="PROSITE" id="PS51419">
    <property type="entry name" value="RAB"/>
    <property type="match status" value="1"/>
</dbReference>
<evidence type="ECO:0000256" key="3">
    <source>
        <dbReference type="ARBA" id="ARBA00022741"/>
    </source>
</evidence>
<accession>A0A1R2CG44</accession>
<name>A0A1R2CG44_9CILI</name>
<evidence type="ECO:0000256" key="4">
    <source>
        <dbReference type="ARBA" id="ARBA00023134"/>
    </source>
</evidence>
<dbReference type="SMART" id="SM00176">
    <property type="entry name" value="RAN"/>
    <property type="match status" value="1"/>
</dbReference>
<keyword evidence="3" id="KW-0547">Nucleotide-binding</keyword>
<dbReference type="NCBIfam" id="TIGR00231">
    <property type="entry name" value="small_GTP"/>
    <property type="match status" value="1"/>
</dbReference>
<evidence type="ECO:0000256" key="2">
    <source>
        <dbReference type="ARBA" id="ARBA00006270"/>
    </source>
</evidence>
<gene>
    <name evidence="7" type="ORF">SteCoe_10144</name>
</gene>
<dbReference type="OrthoDB" id="9989112at2759"/>
<comment type="similarity">
    <text evidence="2">Belongs to the small GTPase superfamily. Rab family.</text>
</comment>
<dbReference type="GO" id="GO:0005525">
    <property type="term" value="F:GTP binding"/>
    <property type="evidence" value="ECO:0007669"/>
    <property type="project" value="UniProtKB-KW"/>
</dbReference>
<reference evidence="7 8" key="1">
    <citation type="submission" date="2016-11" db="EMBL/GenBank/DDBJ databases">
        <title>The macronuclear genome of Stentor coeruleus: a giant cell with tiny introns.</title>
        <authorList>
            <person name="Slabodnick M."/>
            <person name="Ruby J.G."/>
            <person name="Reiff S.B."/>
            <person name="Swart E.C."/>
            <person name="Gosai S."/>
            <person name="Prabakaran S."/>
            <person name="Witkowska E."/>
            <person name="Larue G.E."/>
            <person name="Fisher S."/>
            <person name="Freeman R.M."/>
            <person name="Gunawardena J."/>
            <person name="Chu W."/>
            <person name="Stover N.A."/>
            <person name="Gregory B.D."/>
            <person name="Nowacki M."/>
            <person name="Derisi J."/>
            <person name="Roy S.W."/>
            <person name="Marshall W.F."/>
            <person name="Sood P."/>
        </authorList>
    </citation>
    <scope>NUCLEOTIDE SEQUENCE [LARGE SCALE GENOMIC DNA]</scope>
    <source>
        <strain evidence="7">WM001</strain>
    </source>
</reference>
<dbReference type="SUPFAM" id="SSF52540">
    <property type="entry name" value="P-loop containing nucleoside triphosphate hydrolases"/>
    <property type="match status" value="1"/>
</dbReference>
<evidence type="ECO:0000313" key="8">
    <source>
        <dbReference type="Proteomes" id="UP000187209"/>
    </source>
</evidence>
<dbReference type="Pfam" id="PF00071">
    <property type="entry name" value="Ras"/>
    <property type="match status" value="1"/>
</dbReference>
<dbReference type="EMBL" id="MPUH01000162">
    <property type="protein sequence ID" value="OMJ87991.1"/>
    <property type="molecule type" value="Genomic_DNA"/>
</dbReference>
<dbReference type="PANTHER" id="PTHR47980">
    <property type="entry name" value="LD44762P"/>
    <property type="match status" value="1"/>
</dbReference>
<evidence type="ECO:0000313" key="7">
    <source>
        <dbReference type="EMBL" id="OMJ87991.1"/>
    </source>
</evidence>
<dbReference type="InterPro" id="IPR027417">
    <property type="entry name" value="P-loop_NTPase"/>
</dbReference>